<name>A0A7E5X403_TRINI</name>
<dbReference type="InParanoid" id="A0A7E5X403"/>
<evidence type="ECO:0000313" key="2">
    <source>
        <dbReference type="RefSeq" id="XP_026747933.1"/>
    </source>
</evidence>
<accession>A0A7E5X403</accession>
<keyword evidence="1" id="KW-1185">Reference proteome</keyword>
<proteinExistence type="predicted"/>
<organism evidence="1 2">
    <name type="scientific">Trichoplusia ni</name>
    <name type="common">Cabbage looper</name>
    <dbReference type="NCBI Taxonomy" id="7111"/>
    <lineage>
        <taxon>Eukaryota</taxon>
        <taxon>Metazoa</taxon>
        <taxon>Ecdysozoa</taxon>
        <taxon>Arthropoda</taxon>
        <taxon>Hexapoda</taxon>
        <taxon>Insecta</taxon>
        <taxon>Pterygota</taxon>
        <taxon>Neoptera</taxon>
        <taxon>Endopterygota</taxon>
        <taxon>Lepidoptera</taxon>
        <taxon>Glossata</taxon>
        <taxon>Ditrysia</taxon>
        <taxon>Noctuoidea</taxon>
        <taxon>Noctuidae</taxon>
        <taxon>Plusiinae</taxon>
        <taxon>Trichoplusia</taxon>
    </lineage>
</organism>
<dbReference type="GeneID" id="113508937"/>
<dbReference type="AlphaFoldDB" id="A0A7E5X403"/>
<reference evidence="2" key="1">
    <citation type="submission" date="2025-08" db="UniProtKB">
        <authorList>
            <consortium name="RefSeq"/>
        </authorList>
    </citation>
    <scope>IDENTIFICATION</scope>
</reference>
<dbReference type="Proteomes" id="UP000322000">
    <property type="component" value="Chromosome 3"/>
</dbReference>
<gene>
    <name evidence="2" type="primary">LOC113508937</name>
</gene>
<dbReference type="KEGG" id="tnl:113508937"/>
<evidence type="ECO:0000313" key="1">
    <source>
        <dbReference type="Proteomes" id="UP000322000"/>
    </source>
</evidence>
<protein>
    <submittedName>
        <fullName evidence="2">Uncharacterized protein LOC113508937</fullName>
    </submittedName>
</protein>
<dbReference type="RefSeq" id="XP_026747933.1">
    <property type="nucleotide sequence ID" value="XM_026892132.1"/>
</dbReference>
<sequence>MWQSHNTTIPIPPNLLRNFNTFDILKPQRNGAENRDVAKVEKLVDIDDSSQDSGFHEFESLLLNKKKDLTLIDVYENIYLTPQDIKVKSEEEESTSLPSNPNVDFKELFDIIESGKKYDWVKPSSSKEKTKFKPDDHEDIVKPRVLVPPVIHETNLDPDEFIYEVLSQKDINKHILNETKSQSNLRSSSEVKHSVLTADDRRRILNNFTKNINDNMNKHDIKQTETSIKRINNNNFIVKAIKKDEKVYKKKHIVKPETQTSKFTKGPDLYEKSVVLPQIMARMFDRKEYLDEKNNIQRRLVLDSGTNKLQAQPNISKTEYLKNSAPTMRNDVNVGLKYQPNGTKTETEFKNDAQPVRSVVNVGLRVNKTDSAKLTDAIILSANRSSCTPAKTVIDLSNNATSSKITKDRDFGKLDPVVLMEDCNKERLKAWQRSQLFKNFVQKGKFEL</sequence>